<feature type="compositionally biased region" description="Low complexity" evidence="2">
    <location>
        <begin position="46"/>
        <end position="60"/>
    </location>
</feature>
<gene>
    <name evidence="3" type="ORF">A4X13_0g4441</name>
</gene>
<keyword evidence="1" id="KW-0175">Coiled coil</keyword>
<proteinExistence type="predicted"/>
<feature type="compositionally biased region" description="Low complexity" evidence="2">
    <location>
        <begin position="329"/>
        <end position="339"/>
    </location>
</feature>
<evidence type="ECO:0000256" key="1">
    <source>
        <dbReference type="SAM" id="Coils"/>
    </source>
</evidence>
<keyword evidence="4" id="KW-1185">Reference proteome</keyword>
<evidence type="ECO:0000313" key="3">
    <source>
        <dbReference type="EMBL" id="KAE8250733.1"/>
    </source>
</evidence>
<feature type="coiled-coil region" evidence="1">
    <location>
        <begin position="239"/>
        <end position="273"/>
    </location>
</feature>
<feature type="compositionally biased region" description="Low complexity" evidence="2">
    <location>
        <begin position="204"/>
        <end position="224"/>
    </location>
</feature>
<evidence type="ECO:0000313" key="4">
    <source>
        <dbReference type="Proteomes" id="UP000077521"/>
    </source>
</evidence>
<feature type="region of interest" description="Disordered" evidence="2">
    <location>
        <begin position="189"/>
        <end position="236"/>
    </location>
</feature>
<accession>A0A177TA49</accession>
<name>A0A177TA49_9BASI</name>
<protein>
    <submittedName>
        <fullName evidence="3">Uncharacterized protein</fullName>
    </submittedName>
</protein>
<feature type="compositionally biased region" description="Polar residues" evidence="2">
    <location>
        <begin position="225"/>
        <end position="236"/>
    </location>
</feature>
<sequence>MSNPERFTHSLRSTSFRLSNLIGTINGGSPTEASYVVASNYTPPSASRTTSSSSSSSLSLVPADPFSSRTSAGKRKAEEIEDQAGYCWTVFAGDHERGIWWMGKWSGDSLHQLAKRDRSWHAFATRIAEAWAEGRMEVGKTPNKEKIFLKIDHRGAHPVELELSSVSDEHARIIASSVAWALGKLHHGKIQSSAPSTPLSHSFPSSLPRSNYSPSSPSDWDSASQATTQLSQVPENASIEQLKNAVQRRDAKIAKLHNKIIELKKEKHDQKQKYGRLLATDKQMNSQVSSKLTGAPTLARTGYVPRAVGGRGNFGGADSETESDGDGGLSAAAGPSSSPTFERATPKKG</sequence>
<feature type="region of interest" description="Disordered" evidence="2">
    <location>
        <begin position="288"/>
        <end position="349"/>
    </location>
</feature>
<dbReference type="Proteomes" id="UP000077521">
    <property type="component" value="Unassembled WGS sequence"/>
</dbReference>
<feature type="compositionally biased region" description="Polar residues" evidence="2">
    <location>
        <begin position="190"/>
        <end position="203"/>
    </location>
</feature>
<dbReference type="EMBL" id="LWDF02000292">
    <property type="protein sequence ID" value="KAE8250733.1"/>
    <property type="molecule type" value="Genomic_DNA"/>
</dbReference>
<evidence type="ECO:0000256" key="2">
    <source>
        <dbReference type="SAM" id="MobiDB-lite"/>
    </source>
</evidence>
<organism evidence="3 4">
    <name type="scientific">Tilletia indica</name>
    <dbReference type="NCBI Taxonomy" id="43049"/>
    <lineage>
        <taxon>Eukaryota</taxon>
        <taxon>Fungi</taxon>
        <taxon>Dikarya</taxon>
        <taxon>Basidiomycota</taxon>
        <taxon>Ustilaginomycotina</taxon>
        <taxon>Exobasidiomycetes</taxon>
        <taxon>Tilletiales</taxon>
        <taxon>Tilletiaceae</taxon>
        <taxon>Tilletia</taxon>
    </lineage>
</organism>
<feature type="region of interest" description="Disordered" evidence="2">
    <location>
        <begin position="46"/>
        <end position="76"/>
    </location>
</feature>
<dbReference type="AlphaFoldDB" id="A0A177TA49"/>
<comment type="caution">
    <text evidence="3">The sequence shown here is derived from an EMBL/GenBank/DDBJ whole genome shotgun (WGS) entry which is preliminary data.</text>
</comment>
<reference evidence="3" key="1">
    <citation type="submission" date="2016-04" db="EMBL/GenBank/DDBJ databases">
        <authorList>
            <person name="Nguyen H.D."/>
            <person name="Samba Siva P."/>
            <person name="Cullis J."/>
            <person name="Levesque C.A."/>
            <person name="Hambleton S."/>
        </authorList>
    </citation>
    <scope>NUCLEOTIDE SEQUENCE</scope>
    <source>
        <strain evidence="3">DAOMC 236416</strain>
    </source>
</reference>
<reference evidence="3" key="2">
    <citation type="journal article" date="2019" name="IMA Fungus">
        <title>Genome sequencing and comparison of five Tilletia species to identify candidate genes for the detection of regulated species infecting wheat.</title>
        <authorList>
            <person name="Nguyen H.D.T."/>
            <person name="Sultana T."/>
            <person name="Kesanakurti P."/>
            <person name="Hambleton S."/>
        </authorList>
    </citation>
    <scope>NUCLEOTIDE SEQUENCE</scope>
    <source>
        <strain evidence="3">DAOMC 236416</strain>
    </source>
</reference>